<evidence type="ECO:0000259" key="4">
    <source>
        <dbReference type="Pfam" id="PF08241"/>
    </source>
</evidence>
<dbReference type="GO" id="GO:0005634">
    <property type="term" value="C:nucleus"/>
    <property type="evidence" value="ECO:0007669"/>
    <property type="project" value="TreeGrafter"/>
</dbReference>
<gene>
    <name evidence="5" type="ORF">AFUS01_LOCUS16350</name>
</gene>
<dbReference type="GO" id="GO:0030488">
    <property type="term" value="P:tRNA methylation"/>
    <property type="evidence" value="ECO:0007669"/>
    <property type="project" value="TreeGrafter"/>
</dbReference>
<evidence type="ECO:0000256" key="1">
    <source>
        <dbReference type="ARBA" id="ARBA00022603"/>
    </source>
</evidence>
<feature type="region of interest" description="Disordered" evidence="3">
    <location>
        <begin position="1"/>
        <end position="22"/>
    </location>
</feature>
<evidence type="ECO:0000256" key="3">
    <source>
        <dbReference type="SAM" id="MobiDB-lite"/>
    </source>
</evidence>
<feature type="compositionally biased region" description="Basic and acidic residues" evidence="3">
    <location>
        <begin position="190"/>
        <end position="201"/>
    </location>
</feature>
<sequence>MESKWGPTAISNKPEEYSSSKEREARSVALEKAYVHDVYQQIACHFTDSRYRAWPKVKQFLLDLEPGSIVCDVGCGNGKYLTFNPSVYKIGLDRCSNLTGVARKKDHEVLICDNLALPFRDECFDAVLSIAVIHHFATTERRVAALKELARVLRIGGRVMVSVWAMEQRHRKFESQDVLVPWNRPLTSSSDDKTSSIERDLNSTTTTTSDDDATHYHAYTQTSDSDSFPSLR</sequence>
<comment type="caution">
    <text evidence="5">The sequence shown here is derived from an EMBL/GenBank/DDBJ whole genome shotgun (WGS) entry which is preliminary data.</text>
</comment>
<accession>A0A8J2K0U4</accession>
<keyword evidence="2" id="KW-0808">Transferase</keyword>
<dbReference type="GO" id="GO:0005737">
    <property type="term" value="C:cytoplasm"/>
    <property type="evidence" value="ECO:0007669"/>
    <property type="project" value="TreeGrafter"/>
</dbReference>
<dbReference type="CDD" id="cd02440">
    <property type="entry name" value="AdoMet_MTases"/>
    <property type="match status" value="1"/>
</dbReference>
<keyword evidence="1" id="KW-0489">Methyltransferase</keyword>
<dbReference type="PANTHER" id="PTHR13069">
    <property type="entry name" value="ALKYLATED DNA REPAIR PROTEIN ALKB HOMOLOG 8"/>
    <property type="match status" value="1"/>
</dbReference>
<dbReference type="InterPro" id="IPR013216">
    <property type="entry name" value="Methyltransf_11"/>
</dbReference>
<organism evidence="5 6">
    <name type="scientific">Allacma fusca</name>
    <dbReference type="NCBI Taxonomy" id="39272"/>
    <lineage>
        <taxon>Eukaryota</taxon>
        <taxon>Metazoa</taxon>
        <taxon>Ecdysozoa</taxon>
        <taxon>Arthropoda</taxon>
        <taxon>Hexapoda</taxon>
        <taxon>Collembola</taxon>
        <taxon>Symphypleona</taxon>
        <taxon>Sminthuridae</taxon>
        <taxon>Allacma</taxon>
    </lineage>
</organism>
<dbReference type="FunFam" id="3.40.50.150:FF:000195">
    <property type="entry name" value="Methyltransferase domain containing protein"/>
    <property type="match status" value="1"/>
</dbReference>
<keyword evidence="6" id="KW-1185">Reference proteome</keyword>
<dbReference type="InterPro" id="IPR051422">
    <property type="entry name" value="AlkB_tRNA_MeTrf/Diox"/>
</dbReference>
<feature type="compositionally biased region" description="Basic and acidic residues" evidence="3">
    <location>
        <begin position="13"/>
        <end position="22"/>
    </location>
</feature>
<name>A0A8J2K0U4_9HEXA</name>
<feature type="domain" description="Methyltransferase type 11" evidence="4">
    <location>
        <begin position="72"/>
        <end position="160"/>
    </location>
</feature>
<dbReference type="EMBL" id="CAJVCH010149638">
    <property type="protein sequence ID" value="CAG7727513.1"/>
    <property type="molecule type" value="Genomic_DNA"/>
</dbReference>
<reference evidence="5" key="1">
    <citation type="submission" date="2021-06" db="EMBL/GenBank/DDBJ databases">
        <authorList>
            <person name="Hodson N. C."/>
            <person name="Mongue J. A."/>
            <person name="Jaron S. K."/>
        </authorList>
    </citation>
    <scope>NUCLEOTIDE SEQUENCE</scope>
</reference>
<dbReference type="AlphaFoldDB" id="A0A8J2K0U4"/>
<dbReference type="GO" id="GO:0002098">
    <property type="term" value="P:tRNA wobble uridine modification"/>
    <property type="evidence" value="ECO:0007669"/>
    <property type="project" value="TreeGrafter"/>
</dbReference>
<dbReference type="GO" id="GO:0106335">
    <property type="term" value="F:tRNA (5-carboxymethyluridine(34)-5-O)-methyltransferase activity"/>
    <property type="evidence" value="ECO:0007669"/>
    <property type="project" value="TreeGrafter"/>
</dbReference>
<dbReference type="OrthoDB" id="8195592at2759"/>
<protein>
    <recommendedName>
        <fullName evidence="4">Methyltransferase type 11 domain-containing protein</fullName>
    </recommendedName>
</protein>
<dbReference type="PANTHER" id="PTHR13069:SF37">
    <property type="entry name" value="FIRE DANCER"/>
    <property type="match status" value="1"/>
</dbReference>
<dbReference type="Pfam" id="PF08241">
    <property type="entry name" value="Methyltransf_11"/>
    <property type="match status" value="1"/>
</dbReference>
<dbReference type="Proteomes" id="UP000708208">
    <property type="component" value="Unassembled WGS sequence"/>
</dbReference>
<evidence type="ECO:0000313" key="6">
    <source>
        <dbReference type="Proteomes" id="UP000708208"/>
    </source>
</evidence>
<evidence type="ECO:0000256" key="2">
    <source>
        <dbReference type="ARBA" id="ARBA00022679"/>
    </source>
</evidence>
<dbReference type="GO" id="GO:0000049">
    <property type="term" value="F:tRNA binding"/>
    <property type="evidence" value="ECO:0007669"/>
    <property type="project" value="TreeGrafter"/>
</dbReference>
<evidence type="ECO:0000313" key="5">
    <source>
        <dbReference type="EMBL" id="CAG7727513.1"/>
    </source>
</evidence>
<dbReference type="GO" id="GO:0008757">
    <property type="term" value="F:S-adenosylmethionine-dependent methyltransferase activity"/>
    <property type="evidence" value="ECO:0007669"/>
    <property type="project" value="InterPro"/>
</dbReference>
<feature type="region of interest" description="Disordered" evidence="3">
    <location>
        <begin position="188"/>
        <end position="232"/>
    </location>
</feature>
<proteinExistence type="predicted"/>
<feature type="compositionally biased region" description="Polar residues" evidence="3">
    <location>
        <begin position="219"/>
        <end position="232"/>
    </location>
</feature>